<organism evidence="3 4">
    <name type="scientific">Pedobacter ureilyticus</name>
    <dbReference type="NCBI Taxonomy" id="1393051"/>
    <lineage>
        <taxon>Bacteria</taxon>
        <taxon>Pseudomonadati</taxon>
        <taxon>Bacteroidota</taxon>
        <taxon>Sphingobacteriia</taxon>
        <taxon>Sphingobacteriales</taxon>
        <taxon>Sphingobacteriaceae</taxon>
        <taxon>Pedobacter</taxon>
    </lineage>
</organism>
<evidence type="ECO:0000313" key="4">
    <source>
        <dbReference type="Proteomes" id="UP001517247"/>
    </source>
</evidence>
<evidence type="ECO:0000256" key="2">
    <source>
        <dbReference type="SAM" id="SignalP"/>
    </source>
</evidence>
<evidence type="ECO:0000256" key="1">
    <source>
        <dbReference type="SAM" id="Coils"/>
    </source>
</evidence>
<evidence type="ECO:0000313" key="3">
    <source>
        <dbReference type="EMBL" id="MFN0256446.1"/>
    </source>
</evidence>
<reference evidence="3 4" key="1">
    <citation type="submission" date="2024-12" db="EMBL/GenBank/DDBJ databases">
        <authorList>
            <person name="Hu S."/>
        </authorList>
    </citation>
    <scope>NUCLEOTIDE SEQUENCE [LARGE SCALE GENOMIC DNA]</scope>
    <source>
        <strain evidence="3 4">THG-T11</strain>
    </source>
</reference>
<dbReference type="RefSeq" id="WP_138723551.1">
    <property type="nucleotide sequence ID" value="NZ_SSHJ02000007.1"/>
</dbReference>
<accession>A0ABW9JBE1</accession>
<sequence length="119" mass="13178">MKKLLFTLFIACFAVVLVKAQDVPKKATSFGWSKTSLAEIGCDVDQIKKITTIKKEASEKKAKIEADAALDEKAKKTAIKVIVKDRNEAMNALLTEEQRKKVQDINNKLKEEAKAANGN</sequence>
<dbReference type="EMBL" id="SSHJ02000007">
    <property type="protein sequence ID" value="MFN0256446.1"/>
    <property type="molecule type" value="Genomic_DNA"/>
</dbReference>
<dbReference type="Proteomes" id="UP001517247">
    <property type="component" value="Unassembled WGS sequence"/>
</dbReference>
<comment type="caution">
    <text evidence="3">The sequence shown here is derived from an EMBL/GenBank/DDBJ whole genome shotgun (WGS) entry which is preliminary data.</text>
</comment>
<keyword evidence="4" id="KW-1185">Reference proteome</keyword>
<feature type="signal peptide" evidence="2">
    <location>
        <begin position="1"/>
        <end position="20"/>
    </location>
</feature>
<proteinExistence type="predicted"/>
<feature type="chain" id="PRO_5047150072" evidence="2">
    <location>
        <begin position="21"/>
        <end position="119"/>
    </location>
</feature>
<keyword evidence="1" id="KW-0175">Coiled coil</keyword>
<name>A0ABW9JBE1_9SPHI</name>
<feature type="coiled-coil region" evidence="1">
    <location>
        <begin position="92"/>
        <end position="119"/>
    </location>
</feature>
<protein>
    <submittedName>
        <fullName evidence="3">Uncharacterized protein</fullName>
    </submittedName>
</protein>
<gene>
    <name evidence="3" type="ORF">E6A44_012725</name>
</gene>
<keyword evidence="2" id="KW-0732">Signal</keyword>